<evidence type="ECO:0000256" key="3">
    <source>
        <dbReference type="ARBA" id="ARBA00022448"/>
    </source>
</evidence>
<dbReference type="EMBL" id="LR824547">
    <property type="protein sequence ID" value="CAH1637606.1"/>
    <property type="molecule type" value="Genomic_DNA"/>
</dbReference>
<dbReference type="GO" id="GO:0015280">
    <property type="term" value="F:ligand-gated sodium channel activity"/>
    <property type="evidence" value="ECO:0007669"/>
    <property type="project" value="TreeGrafter"/>
</dbReference>
<evidence type="ECO:0000256" key="9">
    <source>
        <dbReference type="ARBA" id="ARBA00023136"/>
    </source>
</evidence>
<dbReference type="PANTHER" id="PTHR11690">
    <property type="entry name" value="AMILORIDE-SENSITIVE SODIUM CHANNEL-RELATED"/>
    <property type="match status" value="1"/>
</dbReference>
<keyword evidence="3 12" id="KW-0813">Transport</keyword>
<proteinExistence type="inferred from homology"/>
<evidence type="ECO:0000313" key="15">
    <source>
        <dbReference type="Proteomes" id="UP001153321"/>
    </source>
</evidence>
<dbReference type="PRINTS" id="PR01078">
    <property type="entry name" value="AMINACHANNEL"/>
</dbReference>
<evidence type="ECO:0000256" key="5">
    <source>
        <dbReference type="ARBA" id="ARBA00022692"/>
    </source>
</evidence>
<dbReference type="Gene3D" id="2.60.470.10">
    <property type="entry name" value="Acid-sensing ion channels like domains"/>
    <property type="match status" value="1"/>
</dbReference>
<dbReference type="AlphaFoldDB" id="A0A9P0I164"/>
<keyword evidence="4 12" id="KW-0894">Sodium channel</keyword>
<dbReference type="GO" id="GO:0005886">
    <property type="term" value="C:plasma membrane"/>
    <property type="evidence" value="ECO:0007669"/>
    <property type="project" value="TreeGrafter"/>
</dbReference>
<keyword evidence="6 13" id="KW-1133">Transmembrane helix</keyword>
<evidence type="ECO:0000256" key="8">
    <source>
        <dbReference type="ARBA" id="ARBA00023065"/>
    </source>
</evidence>
<name>A0A9P0I164_SPOLI</name>
<evidence type="ECO:0000256" key="10">
    <source>
        <dbReference type="ARBA" id="ARBA00023201"/>
    </source>
</evidence>
<organism evidence="14 15">
    <name type="scientific">Spodoptera littoralis</name>
    <name type="common">Egyptian cotton leafworm</name>
    <dbReference type="NCBI Taxonomy" id="7109"/>
    <lineage>
        <taxon>Eukaryota</taxon>
        <taxon>Metazoa</taxon>
        <taxon>Ecdysozoa</taxon>
        <taxon>Arthropoda</taxon>
        <taxon>Hexapoda</taxon>
        <taxon>Insecta</taxon>
        <taxon>Pterygota</taxon>
        <taxon>Neoptera</taxon>
        <taxon>Endopterygota</taxon>
        <taxon>Lepidoptera</taxon>
        <taxon>Glossata</taxon>
        <taxon>Ditrysia</taxon>
        <taxon>Noctuoidea</taxon>
        <taxon>Noctuidae</taxon>
        <taxon>Amphipyrinae</taxon>
        <taxon>Spodoptera</taxon>
    </lineage>
</organism>
<reference evidence="14" key="1">
    <citation type="submission" date="2022-02" db="EMBL/GenBank/DDBJ databases">
        <authorList>
            <person name="King R."/>
        </authorList>
    </citation>
    <scope>NUCLEOTIDE SEQUENCE</scope>
</reference>
<protein>
    <recommendedName>
        <fullName evidence="16">Sodium channel protein Nach</fullName>
    </recommendedName>
</protein>
<evidence type="ECO:0000256" key="12">
    <source>
        <dbReference type="RuleBase" id="RU000679"/>
    </source>
</evidence>
<keyword evidence="8 12" id="KW-0406">Ion transport</keyword>
<dbReference type="PANTHER" id="PTHR11690:SF253">
    <property type="entry name" value="PICKPOCKET 18-RELATED"/>
    <property type="match status" value="1"/>
</dbReference>
<comment type="similarity">
    <text evidence="2 12">Belongs to the amiloride-sensitive sodium channel (TC 1.A.6) family.</text>
</comment>
<evidence type="ECO:0000256" key="1">
    <source>
        <dbReference type="ARBA" id="ARBA00004141"/>
    </source>
</evidence>
<accession>A0A9P0I164</accession>
<dbReference type="InterPro" id="IPR001873">
    <property type="entry name" value="ENaC"/>
</dbReference>
<evidence type="ECO:0008006" key="16">
    <source>
        <dbReference type="Google" id="ProtNLM"/>
    </source>
</evidence>
<evidence type="ECO:0000313" key="14">
    <source>
        <dbReference type="EMBL" id="CAH1637606.1"/>
    </source>
</evidence>
<sequence length="530" mass="61124">MAPEFWWLKYRKKNLKPRYRLTTEMLIRKSLRETFKEYISCSSISGVRHLISPEEPIMARLCTFVMLCCLFSTIQYYLYHTWSATLSNPLVVSGESFTYPIKDIDFPAVALCNTNRISRKALKKKASEMYPKLSKLNNLTLHKLERILQLMGQLINFEKNPSNLFDSKLIDEYDKVFGSETVDIMKALAPSCDEMLLRCLWGGKSVNCSSIFQVRRTMLGHCCAFNYVLEYGSADRPKGTIGTVKRQIVPGLMNGLRVIIDAMVDDYAYPLHQYRQGFDVLVFNSYHFADTTGGRVLQRTVQPSQAEYYLLSSIKQVAAAEVRKYPIKTRQCLFHKDLSQMYNNFYSYSSCITSCRIQTVETLCKCTPYFLPSSSGLPTCTLKNLNCLHKYKDKLRYLYPRAAEGNEALKEELTVSMYCPKCWPDCELTDHSIKSYKINLFRTGRPGFRNSFLAGLDLTNKSIISVFQPTGEGVLHRLDVVSYWYEILSNIGSFAGVLMGIGIFTFVEIIYFMFIRFFQIMYSNYVTYNK</sequence>
<keyword evidence="5 12" id="KW-0812">Transmembrane</keyword>
<feature type="transmembrane region" description="Helical" evidence="13">
    <location>
        <begin position="491"/>
        <end position="514"/>
    </location>
</feature>
<evidence type="ECO:0000256" key="11">
    <source>
        <dbReference type="ARBA" id="ARBA00023303"/>
    </source>
</evidence>
<keyword evidence="11 12" id="KW-0407">Ion channel</keyword>
<evidence type="ECO:0000256" key="6">
    <source>
        <dbReference type="ARBA" id="ARBA00022989"/>
    </source>
</evidence>
<dbReference type="Proteomes" id="UP001153321">
    <property type="component" value="Chromosome 16"/>
</dbReference>
<keyword evidence="9 13" id="KW-0472">Membrane</keyword>
<keyword evidence="7" id="KW-0915">Sodium</keyword>
<dbReference type="Pfam" id="PF00858">
    <property type="entry name" value="ASC"/>
    <property type="match status" value="1"/>
</dbReference>
<evidence type="ECO:0000256" key="13">
    <source>
        <dbReference type="SAM" id="Phobius"/>
    </source>
</evidence>
<evidence type="ECO:0000256" key="4">
    <source>
        <dbReference type="ARBA" id="ARBA00022461"/>
    </source>
</evidence>
<keyword evidence="15" id="KW-1185">Reference proteome</keyword>
<comment type="subcellular location">
    <subcellularLocation>
        <location evidence="1">Membrane</location>
        <topology evidence="1">Multi-pass membrane protein</topology>
    </subcellularLocation>
</comment>
<gene>
    <name evidence="14" type="ORF">SPLIT_LOCUS2964</name>
</gene>
<evidence type="ECO:0000256" key="7">
    <source>
        <dbReference type="ARBA" id="ARBA00023053"/>
    </source>
</evidence>
<evidence type="ECO:0000256" key="2">
    <source>
        <dbReference type="ARBA" id="ARBA00007193"/>
    </source>
</evidence>
<keyword evidence="10 12" id="KW-0739">Sodium transport</keyword>